<feature type="region of interest" description="Disordered" evidence="1">
    <location>
        <begin position="32"/>
        <end position="76"/>
    </location>
</feature>
<name>A0ABV7LC66_9HYPH</name>
<dbReference type="PIRSF" id="PIRSF031890">
    <property type="entry name" value="UCP031890_transporter_Tim44"/>
    <property type="match status" value="1"/>
</dbReference>
<accession>A0ABV7LC66</accession>
<dbReference type="Pfam" id="PF04280">
    <property type="entry name" value="Tim44"/>
    <property type="match status" value="1"/>
</dbReference>
<dbReference type="SMART" id="SM00978">
    <property type="entry name" value="Tim44"/>
    <property type="match status" value="1"/>
</dbReference>
<dbReference type="Gene3D" id="3.10.450.240">
    <property type="match status" value="1"/>
</dbReference>
<protein>
    <submittedName>
        <fullName evidence="3">Tim44/TimA family putative adaptor protein</fullName>
    </submittedName>
</protein>
<sequence length="243" mass="26240">MQDSFDPLTLVFLALAAFILWKLRSVLGQRTGNERPPYDPFARKVPPKPDKAPADAEPGAKVIPMPQPADARERPQSVQAFRWEGVAKEGSAVAAGLDQISAAEPDFDVKRFLEGARAAYEAIVVAFSQGDRATLRSLLSKEVFDGFDRVIAAREKNGERAETTFVSIAQPEITDVEVKNGTAEVTLRFTSSLVSVVRDAAGEVVDGDSEAVVEVIDLWTFSRAPGSRDPNWRLVATGGPASA</sequence>
<feature type="domain" description="Tim44-like" evidence="2">
    <location>
        <begin position="93"/>
        <end position="239"/>
    </location>
</feature>
<dbReference type="PANTHER" id="PTHR41542:SF1">
    <property type="entry name" value="BLL5807 PROTEIN"/>
    <property type="match status" value="1"/>
</dbReference>
<dbReference type="InterPro" id="IPR032710">
    <property type="entry name" value="NTF2-like_dom_sf"/>
</dbReference>
<organism evidence="3 4">
    <name type="scientific">Camelimonas abortus</name>
    <dbReference type="NCBI Taxonomy" id="1017184"/>
    <lineage>
        <taxon>Bacteria</taxon>
        <taxon>Pseudomonadati</taxon>
        <taxon>Pseudomonadota</taxon>
        <taxon>Alphaproteobacteria</taxon>
        <taxon>Hyphomicrobiales</taxon>
        <taxon>Chelatococcaceae</taxon>
        <taxon>Camelimonas</taxon>
    </lineage>
</organism>
<evidence type="ECO:0000256" key="1">
    <source>
        <dbReference type="SAM" id="MobiDB-lite"/>
    </source>
</evidence>
<dbReference type="Proteomes" id="UP001595536">
    <property type="component" value="Unassembled WGS sequence"/>
</dbReference>
<evidence type="ECO:0000313" key="4">
    <source>
        <dbReference type="Proteomes" id="UP001595536"/>
    </source>
</evidence>
<reference evidence="4" key="1">
    <citation type="journal article" date="2019" name="Int. J. Syst. Evol. Microbiol.">
        <title>The Global Catalogue of Microorganisms (GCM) 10K type strain sequencing project: providing services to taxonomists for standard genome sequencing and annotation.</title>
        <authorList>
            <consortium name="The Broad Institute Genomics Platform"/>
            <consortium name="The Broad Institute Genome Sequencing Center for Infectious Disease"/>
            <person name="Wu L."/>
            <person name="Ma J."/>
        </authorList>
    </citation>
    <scope>NUCLEOTIDE SEQUENCE [LARGE SCALE GENOMIC DNA]</scope>
    <source>
        <strain evidence="4">CCM 7941</strain>
    </source>
</reference>
<dbReference type="RefSeq" id="WP_376831788.1">
    <property type="nucleotide sequence ID" value="NZ_JBHLWR010000006.1"/>
</dbReference>
<dbReference type="InterPro" id="IPR016985">
    <property type="entry name" value="UCP031890_Tim44-rel"/>
</dbReference>
<dbReference type="SUPFAM" id="SSF54427">
    <property type="entry name" value="NTF2-like"/>
    <property type="match status" value="1"/>
</dbReference>
<gene>
    <name evidence="3" type="ORF">ACFOEX_03430</name>
</gene>
<dbReference type="NCBIfam" id="NF033779">
    <property type="entry name" value="Tim44_TimA_adap"/>
    <property type="match status" value="1"/>
</dbReference>
<comment type="caution">
    <text evidence="3">The sequence shown here is derived from an EMBL/GenBank/DDBJ whole genome shotgun (WGS) entry which is preliminary data.</text>
</comment>
<keyword evidence="4" id="KW-1185">Reference proteome</keyword>
<dbReference type="InterPro" id="IPR007379">
    <property type="entry name" value="Tim44-like_dom"/>
</dbReference>
<evidence type="ECO:0000313" key="3">
    <source>
        <dbReference type="EMBL" id="MFC3265416.1"/>
    </source>
</evidence>
<dbReference type="PANTHER" id="PTHR41542">
    <property type="entry name" value="BLL5807 PROTEIN"/>
    <property type="match status" value="1"/>
</dbReference>
<proteinExistence type="predicted"/>
<evidence type="ECO:0000259" key="2">
    <source>
        <dbReference type="SMART" id="SM00978"/>
    </source>
</evidence>
<dbReference type="EMBL" id="JBHRUV010000017">
    <property type="protein sequence ID" value="MFC3265416.1"/>
    <property type="molecule type" value="Genomic_DNA"/>
</dbReference>